<evidence type="ECO:0000313" key="3">
    <source>
        <dbReference type="Proteomes" id="UP000198866"/>
    </source>
</evidence>
<dbReference type="Proteomes" id="UP000198866">
    <property type="component" value="Unassembled WGS sequence"/>
</dbReference>
<keyword evidence="3" id="KW-1185">Reference proteome</keyword>
<sequence length="56" mass="6313">MSNTKPKVPKPTEEPHTTEERLDEALEETFPASDPIAVDPEEADEGGHQRKQKKSR</sequence>
<organism evidence="2 3">
    <name type="scientific">Paraburkholderia diazotrophica</name>
    <dbReference type="NCBI Taxonomy" id="667676"/>
    <lineage>
        <taxon>Bacteria</taxon>
        <taxon>Pseudomonadati</taxon>
        <taxon>Pseudomonadota</taxon>
        <taxon>Betaproteobacteria</taxon>
        <taxon>Burkholderiales</taxon>
        <taxon>Burkholderiaceae</taxon>
        <taxon>Paraburkholderia</taxon>
    </lineage>
</organism>
<evidence type="ECO:0000313" key="2">
    <source>
        <dbReference type="EMBL" id="SEI40195.1"/>
    </source>
</evidence>
<dbReference type="EMBL" id="FNYE01000001">
    <property type="protein sequence ID" value="SEI40195.1"/>
    <property type="molecule type" value="Genomic_DNA"/>
</dbReference>
<gene>
    <name evidence="2" type="ORF">SAMN05192539_1001185</name>
</gene>
<evidence type="ECO:0000256" key="1">
    <source>
        <dbReference type="SAM" id="MobiDB-lite"/>
    </source>
</evidence>
<feature type="region of interest" description="Disordered" evidence="1">
    <location>
        <begin position="1"/>
        <end position="56"/>
    </location>
</feature>
<feature type="compositionally biased region" description="Basic and acidic residues" evidence="1">
    <location>
        <begin position="10"/>
        <end position="24"/>
    </location>
</feature>
<proteinExistence type="predicted"/>
<dbReference type="RefSeq" id="WP_177200274.1">
    <property type="nucleotide sequence ID" value="NZ_FNYE01000001.1"/>
</dbReference>
<protein>
    <submittedName>
        <fullName evidence="2">Uncharacterized protein</fullName>
    </submittedName>
</protein>
<dbReference type="AlphaFoldDB" id="A0A1H6QLL7"/>
<accession>A0A1H6QLL7</accession>
<reference evidence="3" key="1">
    <citation type="submission" date="2016-10" db="EMBL/GenBank/DDBJ databases">
        <authorList>
            <person name="Varghese N."/>
            <person name="Submissions S."/>
        </authorList>
    </citation>
    <scope>NUCLEOTIDE SEQUENCE [LARGE SCALE GENOMIC DNA]</scope>
    <source>
        <strain evidence="3">LMG 26031</strain>
    </source>
</reference>
<name>A0A1H6QLL7_9BURK</name>